<proteinExistence type="predicted"/>
<sequence>MIEIWRKIKSFPNYQISNLGNVKNIVTNRKISQWKKENGYLQVTLHANGIKRNLYVHRLVAEAFVPNPQKLSDVNHIDEDKSNNCVTNLEWMTHLANCNYGNRGSKISSQLSKPVIQMDLSGNIIQRFPSLISVNKAGFGFGNVANVCLGTKEKAYGYRWRYERSK</sequence>
<evidence type="ECO:0000259" key="2">
    <source>
        <dbReference type="Pfam" id="PF13392"/>
    </source>
</evidence>
<dbReference type="RefSeq" id="WP_272209136.1">
    <property type="nucleotide sequence ID" value="NZ_JAQOMW010000021.1"/>
</dbReference>
<name>A0AAJ1MAI7_LIMMU</name>
<dbReference type="InterPro" id="IPR003615">
    <property type="entry name" value="HNH_nuc"/>
</dbReference>
<dbReference type="Pfam" id="PF07463">
    <property type="entry name" value="NUMOD4"/>
    <property type="match status" value="1"/>
</dbReference>
<evidence type="ECO:0000313" key="4">
    <source>
        <dbReference type="Proteomes" id="UP001220670"/>
    </source>
</evidence>
<dbReference type="InterPro" id="IPR044925">
    <property type="entry name" value="His-Me_finger_sf"/>
</dbReference>
<dbReference type="Gene3D" id="3.90.75.20">
    <property type="match status" value="1"/>
</dbReference>
<dbReference type="SUPFAM" id="SSF54060">
    <property type="entry name" value="His-Me finger endonucleases"/>
    <property type="match status" value="1"/>
</dbReference>
<dbReference type="GO" id="GO:0016788">
    <property type="term" value="F:hydrolase activity, acting on ester bonds"/>
    <property type="evidence" value="ECO:0007669"/>
    <property type="project" value="InterPro"/>
</dbReference>
<dbReference type="InterPro" id="IPR036388">
    <property type="entry name" value="WH-like_DNA-bd_sf"/>
</dbReference>
<dbReference type="AlphaFoldDB" id="A0AAJ1MAI7"/>
<feature type="domain" description="HNH nuclease" evidence="2">
    <location>
        <begin position="55"/>
        <end position="97"/>
    </location>
</feature>
<comment type="caution">
    <text evidence="3">The sequence shown here is derived from an EMBL/GenBank/DDBJ whole genome shotgun (WGS) entry which is preliminary data.</text>
</comment>
<evidence type="ECO:0000313" key="3">
    <source>
        <dbReference type="EMBL" id="MDC2830036.1"/>
    </source>
</evidence>
<dbReference type="Pfam" id="PF13392">
    <property type="entry name" value="HNH_3"/>
    <property type="match status" value="1"/>
</dbReference>
<dbReference type="Gene3D" id="1.10.10.10">
    <property type="entry name" value="Winged helix-like DNA-binding domain superfamily/Winged helix DNA-binding domain"/>
    <property type="match status" value="1"/>
</dbReference>
<dbReference type="Proteomes" id="UP001220670">
    <property type="component" value="Unassembled WGS sequence"/>
</dbReference>
<gene>
    <name evidence="3" type="ORF">PO250_06970</name>
</gene>
<dbReference type="InterPro" id="IPR010902">
    <property type="entry name" value="NUMOD4"/>
</dbReference>
<reference evidence="3" key="1">
    <citation type="submission" date="2023-01" db="EMBL/GenBank/DDBJ databases">
        <title>Genome analysis of 13 Lactobacillus isolated from gut of wild boar.</title>
        <authorList>
            <person name="Papp P."/>
            <person name="Libisch B."/>
            <person name="Nagy T."/>
            <person name="Olasz F."/>
        </authorList>
    </citation>
    <scope>NUCLEOTIDE SEQUENCE</scope>
    <source>
        <strain evidence="3">F146</strain>
    </source>
</reference>
<organism evidence="3 4">
    <name type="scientific">Limosilactobacillus mucosae</name>
    <name type="common">Lactobacillus mucosae</name>
    <dbReference type="NCBI Taxonomy" id="97478"/>
    <lineage>
        <taxon>Bacteria</taxon>
        <taxon>Bacillati</taxon>
        <taxon>Bacillota</taxon>
        <taxon>Bacilli</taxon>
        <taxon>Lactobacillales</taxon>
        <taxon>Lactobacillaceae</taxon>
        <taxon>Limosilactobacillus</taxon>
    </lineage>
</organism>
<feature type="domain" description="NUMOD4" evidence="1">
    <location>
        <begin position="3"/>
        <end position="46"/>
    </location>
</feature>
<accession>A0AAJ1MAI7</accession>
<protein>
    <submittedName>
        <fullName evidence="3">NUMOD4 domain-containing protein</fullName>
    </submittedName>
</protein>
<dbReference type="EMBL" id="JAQONE010000023">
    <property type="protein sequence ID" value="MDC2830036.1"/>
    <property type="molecule type" value="Genomic_DNA"/>
</dbReference>
<evidence type="ECO:0000259" key="1">
    <source>
        <dbReference type="Pfam" id="PF07463"/>
    </source>
</evidence>